<feature type="signal peptide" evidence="6">
    <location>
        <begin position="1"/>
        <end position="18"/>
    </location>
</feature>
<dbReference type="SUPFAM" id="SSF52058">
    <property type="entry name" value="L domain-like"/>
    <property type="match status" value="3"/>
</dbReference>
<dbReference type="Gene3D" id="3.40.50.300">
    <property type="entry name" value="P-loop containing nucleotide triphosphate hydrolases"/>
    <property type="match status" value="1"/>
</dbReference>
<dbReference type="InterPro" id="IPR056789">
    <property type="entry name" value="LRR_R13L1-DRL21"/>
</dbReference>
<evidence type="ECO:0000256" key="1">
    <source>
        <dbReference type="ARBA" id="ARBA00022614"/>
    </source>
</evidence>
<feature type="domain" description="Disease resistance N-terminal" evidence="8">
    <location>
        <begin position="13"/>
        <end position="99"/>
    </location>
</feature>
<dbReference type="Proteomes" id="UP001280121">
    <property type="component" value="Unassembled WGS sequence"/>
</dbReference>
<evidence type="ECO:0000259" key="10">
    <source>
        <dbReference type="Pfam" id="PF25019"/>
    </source>
</evidence>
<dbReference type="GO" id="GO:0051707">
    <property type="term" value="P:response to other organism"/>
    <property type="evidence" value="ECO:0007669"/>
    <property type="project" value="UniProtKB-ARBA"/>
</dbReference>
<dbReference type="Pfam" id="PF18052">
    <property type="entry name" value="Rx_N"/>
    <property type="match status" value="1"/>
</dbReference>
<dbReference type="Gene3D" id="1.20.5.4130">
    <property type="match status" value="1"/>
</dbReference>
<feature type="domain" description="Disease resistance protein winged helix" evidence="9">
    <location>
        <begin position="437"/>
        <end position="505"/>
    </location>
</feature>
<dbReference type="Pfam" id="PF00931">
    <property type="entry name" value="NB-ARC"/>
    <property type="match status" value="1"/>
</dbReference>
<organism evidence="11 12">
    <name type="scientific">Dipteronia dyeriana</name>
    <dbReference type="NCBI Taxonomy" id="168575"/>
    <lineage>
        <taxon>Eukaryota</taxon>
        <taxon>Viridiplantae</taxon>
        <taxon>Streptophyta</taxon>
        <taxon>Embryophyta</taxon>
        <taxon>Tracheophyta</taxon>
        <taxon>Spermatophyta</taxon>
        <taxon>Magnoliopsida</taxon>
        <taxon>eudicotyledons</taxon>
        <taxon>Gunneridae</taxon>
        <taxon>Pentapetalae</taxon>
        <taxon>rosids</taxon>
        <taxon>malvids</taxon>
        <taxon>Sapindales</taxon>
        <taxon>Sapindaceae</taxon>
        <taxon>Hippocastanoideae</taxon>
        <taxon>Acereae</taxon>
        <taxon>Dipteronia</taxon>
    </lineage>
</organism>
<dbReference type="GO" id="GO:0005524">
    <property type="term" value="F:ATP binding"/>
    <property type="evidence" value="ECO:0007669"/>
    <property type="project" value="UniProtKB-KW"/>
</dbReference>
<dbReference type="GO" id="GO:0006952">
    <property type="term" value="P:defense response"/>
    <property type="evidence" value="ECO:0007669"/>
    <property type="project" value="UniProtKB-KW"/>
</dbReference>
<dbReference type="Gene3D" id="1.10.10.10">
    <property type="entry name" value="Winged helix-like DNA-binding domain superfamily/Winged helix DNA-binding domain"/>
    <property type="match status" value="1"/>
</dbReference>
<evidence type="ECO:0000256" key="4">
    <source>
        <dbReference type="ARBA" id="ARBA00022821"/>
    </source>
</evidence>
<keyword evidence="3" id="KW-0547">Nucleotide-binding</keyword>
<keyword evidence="6" id="KW-0732">Signal</keyword>
<dbReference type="FunFam" id="1.10.10.10:FF:000322">
    <property type="entry name" value="Probable disease resistance protein At1g63360"/>
    <property type="match status" value="1"/>
</dbReference>
<dbReference type="InterPro" id="IPR002182">
    <property type="entry name" value="NB-ARC"/>
</dbReference>
<sequence>MPVVELLISAFLPALLERLTCPELLQFLRQEGLYSKIKKWEKMMLLIQAVLADAEEKQLTNTAVKTWLDDLRDLAYDAEDMLDEFATEAFSRKLKMEQEQQQQQEGEQASKDWKLVPAFFSNWKFSIRMKSNVKDVTRRFDQLCKLRQDLGLKVITGGTSSDAAPLRPPTSSHRIEPAVYGRDEDKKKILEMVLNDVNFLVIPIVGMGGVGKTTLAREVFNDSKVESFEVKAWVCVSDGVFDVTRISKSILENITGSSSGPNDLDTVQNELKHKVNGKKFILVLDDVWSIDYGNWEILQSPFKVGALGSRIIVTTRLQDVALKITPSGFHPLGVLSNEDCWSLFSMCAFENNEAILAHRDMKLIRENVIEKSKGLPLAAKTLGSLLRSKHIDEWLKILNSALWDLSENDRSGIPAALKLSYHHLPSHLKRCFAYCAIFPKDYEFEKEELVLLWMAEGLLQQSTDTMQPEDFGGEYVYDLLSRSLFQQSSSNNSKYVMHDLVHDLAQWGFGEISLRLDNEMSANKIPKELQRVRHFSYAVGYCDSKSKFEVFQKVPSLRTRIRTFLPISQYDCCRNYITNMIVFDMLPKLKTLRALSLRTYHIIELPNSIGGLKHLRYLNLAYIMIRSLPESTTSLYNLQTLLLTGCEYLKKLPSNFRNLINLRHLDIRGARSIAEMPVGLKELKSLQKLSDFILGKNTGSTLKDLKSLEFLRGELCISRLNNVIDCDLGDLVLRDKMELKDLLLVWQSKFGDSCNEVGDENILDMLRPRHNLQKLTIKCYGGKRFPPWVGDPSFSKMTVLNLERCDNCTSLPSFGRLSSLKDLTIKGMKKLKILDYEISGVGCSKPFQSLETLYLGYLQELEHWEPIKGNEYASTFPCLHELSIICCPKLSGRMPDRLPSLEKLVIKNCEQLIVSFSSLPMLCELAIDGCKGLTCNSTTDSKSLKSMTLANISEFGNWLRQQNLLKVECLKLKITGCEQLFNFWQLNETFLERRPQGLQSFISVTELQIENLSNLISFPEVCFLINLSTLEIINCNALTSLPKGLNHKNASLGSLKLQFCNSLTFIVRDKLPSSLKKLEVENCEKLEYLWDDNEKSCTSVVDKENPNNTNTSHLEYLHVKKCPSLKCLSSSGMLLETLQHLYVEDCSHLTMLSSSGHLPQTLRTLFLDSLPELESIAESFHNNKSLEEITVSYCRNLKSIPEGLYNLIHLRKIEIYNCESIDCLGEEGPPNTNLSEFVIGYCEKLKALPSWFHGLNSLKSLRLLECPNMTWFSEEGFPANVTSLGFDGEVKMKKAVLEWGLHNLTSLTSLWIRGFPQQEMEMTFPPCLTHLRILDFPNLKCHFGNLNSLEHSYISGCQNLTSFPEKAMPSSLKSLWIKSCPNLKSFSKVGLPSSLSILWIWECPQIRSFPEQGLPSSLLELMIKDCPKLKEECKRDKGKEWSKISHIPCVDIDGRYIYDPEEESEESEEESEDEEL</sequence>
<feature type="domain" description="NB-ARC" evidence="7">
    <location>
        <begin position="184"/>
        <end position="352"/>
    </location>
</feature>
<reference evidence="11" key="1">
    <citation type="journal article" date="2023" name="Plant J.">
        <title>Genome sequences and population genomics provide insights into the demographic history, inbreeding, and mutation load of two 'living fossil' tree species of Dipteronia.</title>
        <authorList>
            <person name="Feng Y."/>
            <person name="Comes H.P."/>
            <person name="Chen J."/>
            <person name="Zhu S."/>
            <person name="Lu R."/>
            <person name="Zhang X."/>
            <person name="Li P."/>
            <person name="Qiu J."/>
            <person name="Olsen K.M."/>
            <person name="Qiu Y."/>
        </authorList>
    </citation>
    <scope>NUCLEOTIDE SEQUENCE</scope>
    <source>
        <strain evidence="11">KIB01</strain>
    </source>
</reference>
<evidence type="ECO:0000259" key="8">
    <source>
        <dbReference type="Pfam" id="PF18052"/>
    </source>
</evidence>
<keyword evidence="12" id="KW-1185">Reference proteome</keyword>
<evidence type="ECO:0000313" key="12">
    <source>
        <dbReference type="Proteomes" id="UP001280121"/>
    </source>
</evidence>
<dbReference type="InterPro" id="IPR058922">
    <property type="entry name" value="WHD_DRP"/>
</dbReference>
<evidence type="ECO:0000313" key="11">
    <source>
        <dbReference type="EMBL" id="KAK2639455.1"/>
    </source>
</evidence>
<dbReference type="PANTHER" id="PTHR36766">
    <property type="entry name" value="PLANT BROAD-SPECTRUM MILDEW RESISTANCE PROTEIN RPW8"/>
    <property type="match status" value="1"/>
</dbReference>
<evidence type="ECO:0008006" key="13">
    <source>
        <dbReference type="Google" id="ProtNLM"/>
    </source>
</evidence>
<evidence type="ECO:0000256" key="5">
    <source>
        <dbReference type="ARBA" id="ARBA00022840"/>
    </source>
</evidence>
<dbReference type="InterPro" id="IPR042197">
    <property type="entry name" value="Apaf_helical"/>
</dbReference>
<comment type="caution">
    <text evidence="11">The sequence shown here is derived from an EMBL/GenBank/DDBJ whole genome shotgun (WGS) entry which is preliminary data.</text>
</comment>
<gene>
    <name evidence="11" type="ORF">Ddye_027250</name>
</gene>
<dbReference type="Pfam" id="PF25019">
    <property type="entry name" value="LRR_R13L1-DRL21"/>
    <property type="match status" value="1"/>
</dbReference>
<keyword evidence="1" id="KW-0433">Leucine-rich repeat</keyword>
<keyword evidence="4" id="KW-0611">Plant defense</keyword>
<dbReference type="CDD" id="cd14798">
    <property type="entry name" value="RX-CC_like"/>
    <property type="match status" value="1"/>
</dbReference>
<dbReference type="InterPro" id="IPR038005">
    <property type="entry name" value="RX-like_CC"/>
</dbReference>
<feature type="domain" description="R13L1/DRL21-like LRR repeat region" evidence="10">
    <location>
        <begin position="702"/>
        <end position="828"/>
    </location>
</feature>
<evidence type="ECO:0000259" key="9">
    <source>
        <dbReference type="Pfam" id="PF23559"/>
    </source>
</evidence>
<evidence type="ECO:0000256" key="3">
    <source>
        <dbReference type="ARBA" id="ARBA00022741"/>
    </source>
</evidence>
<keyword evidence="5" id="KW-0067">ATP-binding</keyword>
<dbReference type="Gene3D" id="1.10.8.430">
    <property type="entry name" value="Helical domain of apoptotic protease-activating factors"/>
    <property type="match status" value="1"/>
</dbReference>
<name>A0AAD9TNR7_9ROSI</name>
<dbReference type="InterPro" id="IPR041118">
    <property type="entry name" value="Rx_N"/>
</dbReference>
<dbReference type="SUPFAM" id="SSF52540">
    <property type="entry name" value="P-loop containing nucleoside triphosphate hydrolases"/>
    <property type="match status" value="1"/>
</dbReference>
<accession>A0AAD9TNR7</accession>
<evidence type="ECO:0000256" key="6">
    <source>
        <dbReference type="SAM" id="SignalP"/>
    </source>
</evidence>
<dbReference type="InterPro" id="IPR036388">
    <property type="entry name" value="WH-like_DNA-bd_sf"/>
</dbReference>
<dbReference type="PRINTS" id="PR00364">
    <property type="entry name" value="DISEASERSIST"/>
</dbReference>
<feature type="chain" id="PRO_5042007866" description="Disease resistance RPP13-like protein 1" evidence="6">
    <location>
        <begin position="19"/>
        <end position="1476"/>
    </location>
</feature>
<dbReference type="Gene3D" id="3.80.10.10">
    <property type="entry name" value="Ribonuclease Inhibitor"/>
    <property type="match status" value="4"/>
</dbReference>
<dbReference type="InterPro" id="IPR027417">
    <property type="entry name" value="P-loop_NTPase"/>
</dbReference>
<dbReference type="InterPro" id="IPR032675">
    <property type="entry name" value="LRR_dom_sf"/>
</dbReference>
<proteinExistence type="predicted"/>
<protein>
    <recommendedName>
        <fullName evidence="13">Disease resistance RPP13-like protein 1</fullName>
    </recommendedName>
</protein>
<dbReference type="Pfam" id="PF23559">
    <property type="entry name" value="WHD_DRP"/>
    <property type="match status" value="1"/>
</dbReference>
<dbReference type="GO" id="GO:0043531">
    <property type="term" value="F:ADP binding"/>
    <property type="evidence" value="ECO:0007669"/>
    <property type="project" value="InterPro"/>
</dbReference>
<evidence type="ECO:0000259" key="7">
    <source>
        <dbReference type="Pfam" id="PF00931"/>
    </source>
</evidence>
<keyword evidence="2" id="KW-0677">Repeat</keyword>
<dbReference type="EMBL" id="JANJYI010000008">
    <property type="protein sequence ID" value="KAK2639455.1"/>
    <property type="molecule type" value="Genomic_DNA"/>
</dbReference>
<dbReference type="PANTHER" id="PTHR36766:SF51">
    <property type="entry name" value="DISEASE RESISTANCE RPP13-LIKE PROTEIN 1"/>
    <property type="match status" value="1"/>
</dbReference>
<evidence type="ECO:0000256" key="2">
    <source>
        <dbReference type="ARBA" id="ARBA00022737"/>
    </source>
</evidence>